<gene>
    <name evidence="1" type="ORF">ACFSJ0_63385</name>
</gene>
<name>A0ABW4GZV2_9ACTN</name>
<keyword evidence="2" id="KW-1185">Reference proteome</keyword>
<accession>A0ABW4GZV2</accession>
<comment type="caution">
    <text evidence="1">The sequence shown here is derived from an EMBL/GenBank/DDBJ whole genome shotgun (WGS) entry which is preliminary data.</text>
</comment>
<protein>
    <submittedName>
        <fullName evidence="1">2'-5' RNA ligase family protein</fullName>
    </submittedName>
</protein>
<dbReference type="Proteomes" id="UP001597097">
    <property type="component" value="Unassembled WGS sequence"/>
</dbReference>
<proteinExistence type="predicted"/>
<organism evidence="1 2">
    <name type="scientific">Nonomuraea guangzhouensis</name>
    <dbReference type="NCBI Taxonomy" id="1291555"/>
    <lineage>
        <taxon>Bacteria</taxon>
        <taxon>Bacillati</taxon>
        <taxon>Actinomycetota</taxon>
        <taxon>Actinomycetes</taxon>
        <taxon>Streptosporangiales</taxon>
        <taxon>Streptosporangiaceae</taxon>
        <taxon>Nonomuraea</taxon>
    </lineage>
</organism>
<dbReference type="Pfam" id="PF13563">
    <property type="entry name" value="2_5_RNA_ligase2"/>
    <property type="match status" value="1"/>
</dbReference>
<dbReference type="RefSeq" id="WP_219539713.1">
    <property type="nucleotide sequence ID" value="NZ_JAHKRM010000071.1"/>
</dbReference>
<keyword evidence="1" id="KW-0436">Ligase</keyword>
<dbReference type="EMBL" id="JBHUCM010000085">
    <property type="protein sequence ID" value="MFD1547879.1"/>
    <property type="molecule type" value="Genomic_DNA"/>
</dbReference>
<evidence type="ECO:0000313" key="1">
    <source>
        <dbReference type="EMBL" id="MFD1547879.1"/>
    </source>
</evidence>
<evidence type="ECO:0000313" key="2">
    <source>
        <dbReference type="Proteomes" id="UP001597097"/>
    </source>
</evidence>
<reference evidence="2" key="1">
    <citation type="journal article" date="2019" name="Int. J. Syst. Evol. Microbiol.">
        <title>The Global Catalogue of Microorganisms (GCM) 10K type strain sequencing project: providing services to taxonomists for standard genome sequencing and annotation.</title>
        <authorList>
            <consortium name="The Broad Institute Genomics Platform"/>
            <consortium name="The Broad Institute Genome Sequencing Center for Infectious Disease"/>
            <person name="Wu L."/>
            <person name="Ma J."/>
        </authorList>
    </citation>
    <scope>NUCLEOTIDE SEQUENCE [LARGE SCALE GENOMIC DNA]</scope>
    <source>
        <strain evidence="2">CGMCC 1.15399</strain>
    </source>
</reference>
<dbReference type="GO" id="GO:0016874">
    <property type="term" value="F:ligase activity"/>
    <property type="evidence" value="ECO:0007669"/>
    <property type="project" value="UniProtKB-KW"/>
</dbReference>
<sequence length="213" mass="23382">MSPLPVQMENRWADRAEPQPGEGTFYWHMLVGRYAQVRALAQEARDRLAPFSGLHDTPSKWLHMTTLVAGSTDDISLDQGHAMLTEVSRLLADVPPITVTLGRILYHPQAIMLGVESASELKPIHDAVQTATETLTGHPERTEGPATWAPHITIAYSIAKQPAAPLIEALGPRLPAHELTLDSVSLVIQHGPERLWNWQHIGSALLLGETDPL</sequence>